<keyword evidence="1" id="KW-1133">Transmembrane helix</keyword>
<dbReference type="AlphaFoldDB" id="A0A6P7FRZ4"/>
<proteinExistence type="predicted"/>
<dbReference type="InterPro" id="IPR036179">
    <property type="entry name" value="Ig-like_dom_sf"/>
</dbReference>
<evidence type="ECO:0000256" key="1">
    <source>
        <dbReference type="SAM" id="Phobius"/>
    </source>
</evidence>
<dbReference type="Gene3D" id="2.60.40.10">
    <property type="entry name" value="Immunoglobulins"/>
    <property type="match status" value="1"/>
</dbReference>
<feature type="transmembrane region" description="Helical" evidence="1">
    <location>
        <begin position="135"/>
        <end position="152"/>
    </location>
</feature>
<reference evidence="2" key="1">
    <citation type="submission" date="2025-08" db="UniProtKB">
        <authorList>
            <consortium name="RefSeq"/>
        </authorList>
    </citation>
    <scope>IDENTIFICATION</scope>
    <source>
        <tissue evidence="2">Whole insect</tissue>
    </source>
</reference>
<gene>
    <name evidence="2" type="primary">LOC114333395</name>
</gene>
<dbReference type="SUPFAM" id="SSF48726">
    <property type="entry name" value="Immunoglobulin"/>
    <property type="match status" value="1"/>
</dbReference>
<organism evidence="2">
    <name type="scientific">Diabrotica virgifera virgifera</name>
    <name type="common">western corn rootworm</name>
    <dbReference type="NCBI Taxonomy" id="50390"/>
    <lineage>
        <taxon>Eukaryota</taxon>
        <taxon>Metazoa</taxon>
        <taxon>Ecdysozoa</taxon>
        <taxon>Arthropoda</taxon>
        <taxon>Hexapoda</taxon>
        <taxon>Insecta</taxon>
        <taxon>Pterygota</taxon>
        <taxon>Neoptera</taxon>
        <taxon>Endopterygota</taxon>
        <taxon>Coleoptera</taxon>
        <taxon>Polyphaga</taxon>
        <taxon>Cucujiformia</taxon>
        <taxon>Chrysomeloidea</taxon>
        <taxon>Chrysomelidae</taxon>
        <taxon>Galerucinae</taxon>
        <taxon>Diabroticina</taxon>
        <taxon>Diabroticites</taxon>
        <taxon>Diabrotica</taxon>
    </lineage>
</organism>
<dbReference type="RefSeq" id="XP_028139061.1">
    <property type="nucleotide sequence ID" value="XM_028283260.1"/>
</dbReference>
<dbReference type="InParanoid" id="A0A6P7FRZ4"/>
<keyword evidence="1" id="KW-0472">Membrane</keyword>
<evidence type="ECO:0000313" key="2">
    <source>
        <dbReference type="RefSeq" id="XP_028139061.1"/>
    </source>
</evidence>
<accession>A0A6P7FRZ4</accession>
<keyword evidence="1" id="KW-0812">Transmembrane</keyword>
<name>A0A6P7FRZ4_DIAVI</name>
<protein>
    <submittedName>
        <fullName evidence="2">Uncharacterized protein LOC114333395</fullName>
    </submittedName>
</protein>
<dbReference type="InterPro" id="IPR013783">
    <property type="entry name" value="Ig-like_fold"/>
</dbReference>
<sequence>MGESQPTVAPTNKSITALYGQPLTMTMEFCANPPYTKALWIAKDVKVYKPGDGDSTIMAYGITNLSQPNCHQAVLFLTKVTSVDIGEYNFIVKSPSGIADGSFHVNMTYASGYNVQLEEDVKVEDSTDEATRISTSFYINVIVLLIMHIIVVND</sequence>